<proteinExistence type="predicted"/>
<dbReference type="PANTHER" id="PTHR43844">
    <property type="entry name" value="METHIONINE SYNTHASE"/>
    <property type="match status" value="1"/>
</dbReference>
<sequence length="384" mass="43398">MSASTLKQPPYAYDIVGSFLRPERLKKARAEYAAGKIDQAQLTAVEDECIAELVQKEKAAGLRAVTDGEFRRAMWHLDFLAALDGVEEISADTWSVEFKGSKPKGAQLRFTGKVDFGPDHPFIEHFRRLQKIADGYPTKLTIPAPSMLHLIPCVRGKATYRPIDRYAGSDGDERLFEDIAVAYQHAIKAFYDEGCRYLQFDDTSWGEFCDADKRAAYEAQGIDIDAVARRYVETINRALEAKPADMTITTHICRGNFRSTWFSSGGYEPIAETLFSHANYDGFFLEYDSDRAGDFEPLRHIRDQVVVLGLVTSKFPELEDEDSVIARIHEVEKYVPLDHLRLSTQCGFSSTEEGNVLTEDDQWAKIALVRRIAERVWGEQCRAA</sequence>
<dbReference type="Gene3D" id="3.20.20.210">
    <property type="match status" value="1"/>
</dbReference>
<evidence type="ECO:0000313" key="1">
    <source>
        <dbReference type="EMBL" id="KUH59361.1"/>
    </source>
</evidence>
<dbReference type="Proteomes" id="UP000054078">
    <property type="component" value="Unassembled WGS sequence"/>
</dbReference>
<dbReference type="STRING" id="1299998.AUL39_03310"/>
<comment type="caution">
    <text evidence="1">The sequence shown here is derived from an EMBL/GenBank/DDBJ whole genome shotgun (WGS) entry which is preliminary data.</text>
</comment>
<evidence type="ECO:0000313" key="2">
    <source>
        <dbReference type="Proteomes" id="UP000054078"/>
    </source>
</evidence>
<dbReference type="GO" id="GO:0003871">
    <property type="term" value="F:5-methyltetrahydropteroyltriglutamate-homocysteine S-methyltransferase activity"/>
    <property type="evidence" value="ECO:0007669"/>
    <property type="project" value="InterPro"/>
</dbReference>
<dbReference type="InterPro" id="IPR002629">
    <property type="entry name" value="Met_Synth_C/arc"/>
</dbReference>
<reference evidence="1 2" key="1">
    <citation type="submission" date="2015-12" db="EMBL/GenBank/DDBJ databases">
        <title>Draft Genome Sequence of Olsenella scatoligenes SK9K4T; a Producer of 3-Methylindole- (skatole) and 4-Methylphenol- (p-cresol) Isolated from Pig Feces.</title>
        <authorList>
            <person name="Li X."/>
            <person name="Borg B."/>
            <person name="Canibe N."/>
        </authorList>
    </citation>
    <scope>NUCLEOTIDE SEQUENCE [LARGE SCALE GENOMIC DNA]</scope>
    <source>
        <strain evidence="1 2">SK9K4</strain>
    </source>
</reference>
<gene>
    <name evidence="1" type="ORF">AUL39_03310</name>
</gene>
<organism evidence="1 2">
    <name type="scientific">Tractidigestivibacter scatoligenes</name>
    <name type="common">Olsenella scatoligenes</name>
    <dbReference type="NCBI Taxonomy" id="1299998"/>
    <lineage>
        <taxon>Bacteria</taxon>
        <taxon>Bacillati</taxon>
        <taxon>Actinomycetota</taxon>
        <taxon>Coriobacteriia</taxon>
        <taxon>Coriobacteriales</taxon>
        <taxon>Atopobiaceae</taxon>
        <taxon>Tractidigestivibacter</taxon>
    </lineage>
</organism>
<dbReference type="AlphaFoldDB" id="A0A100YX74"/>
<dbReference type="SUPFAM" id="SSF51726">
    <property type="entry name" value="UROD/MetE-like"/>
    <property type="match status" value="1"/>
</dbReference>
<dbReference type="CDD" id="cd03311">
    <property type="entry name" value="CIMS_C_terminal_like"/>
    <property type="match status" value="1"/>
</dbReference>
<dbReference type="PANTHER" id="PTHR43844:SF1">
    <property type="entry name" value="METHIONINE SYNTHASE"/>
    <property type="match status" value="1"/>
</dbReference>
<protein>
    <submittedName>
        <fullName evidence="1">Methionine synthase</fullName>
    </submittedName>
</protein>
<dbReference type="OrthoDB" id="6430685at2"/>
<dbReference type="InterPro" id="IPR038071">
    <property type="entry name" value="UROD/MetE-like_sf"/>
</dbReference>
<dbReference type="RefSeq" id="WP_059053579.1">
    <property type="nucleotide sequence ID" value="NZ_LOJF01000001.1"/>
</dbReference>
<keyword evidence="2" id="KW-1185">Reference proteome</keyword>
<accession>A0A100YX74</accession>
<dbReference type="GO" id="GO:0008270">
    <property type="term" value="F:zinc ion binding"/>
    <property type="evidence" value="ECO:0007669"/>
    <property type="project" value="InterPro"/>
</dbReference>
<dbReference type="GO" id="GO:0009086">
    <property type="term" value="P:methionine biosynthetic process"/>
    <property type="evidence" value="ECO:0007669"/>
    <property type="project" value="InterPro"/>
</dbReference>
<dbReference type="NCBIfam" id="NF005085">
    <property type="entry name" value="PRK06520.1"/>
    <property type="match status" value="1"/>
</dbReference>
<dbReference type="EMBL" id="LOJF01000001">
    <property type="protein sequence ID" value="KUH59361.1"/>
    <property type="molecule type" value="Genomic_DNA"/>
</dbReference>
<name>A0A100YX74_TRASO</name>